<accession>A0ABX1MUU8</accession>
<evidence type="ECO:0000313" key="1">
    <source>
        <dbReference type="EMBL" id="NMF91000.1"/>
    </source>
</evidence>
<dbReference type="Proteomes" id="UP000652074">
    <property type="component" value="Unassembled WGS sequence"/>
</dbReference>
<comment type="caution">
    <text evidence="1">The sequence shown here is derived from an EMBL/GenBank/DDBJ whole genome shotgun (WGS) entry which is preliminary data.</text>
</comment>
<organism evidence="1 2">
    <name type="scientific">Aromatoleum petrolei</name>
    <dbReference type="NCBI Taxonomy" id="76116"/>
    <lineage>
        <taxon>Bacteria</taxon>
        <taxon>Pseudomonadati</taxon>
        <taxon>Pseudomonadota</taxon>
        <taxon>Betaproteobacteria</taxon>
        <taxon>Rhodocyclales</taxon>
        <taxon>Rhodocyclaceae</taxon>
        <taxon>Aromatoleum</taxon>
    </lineage>
</organism>
<sequence>MSKRVQDIRFVDQRALTLVVDIAVLLEQSEKNKGTWLGSAFARSAATNAGLLLECVSNSCIGSLALPTRLLEELDKLPALSKLDYYLFSRTNKHIDRGCRETELAADVLKLRDHIVHPKLKPGSLAGVGEEQYVDYGATKALGIALDNREWTHEDGKKVADAATAFLSLYFLDWCGHDKGNATRVLVCRERDILQRELAMWVTMRRAERDLIQKWLPATLSFMDLRPSEREV</sequence>
<dbReference type="RefSeq" id="WP_169208329.1">
    <property type="nucleotide sequence ID" value="NZ_CP059560.1"/>
</dbReference>
<evidence type="ECO:0000313" key="2">
    <source>
        <dbReference type="Proteomes" id="UP000652074"/>
    </source>
</evidence>
<reference evidence="1 2" key="1">
    <citation type="submission" date="2019-12" db="EMBL/GenBank/DDBJ databases">
        <title>Comparative genomics gives insights into the taxonomy of the Azoarcus-Aromatoleum group and reveals separate origins of nif in the plant-associated Azoarcus and non-plant-associated Aromatoleum sub-groups.</title>
        <authorList>
            <person name="Lafos M."/>
            <person name="Maluk M."/>
            <person name="Batista M."/>
            <person name="Junghare M."/>
            <person name="Carmona M."/>
            <person name="Faoro H."/>
            <person name="Cruz L.M."/>
            <person name="Battistoni F."/>
            <person name="De Souza E."/>
            <person name="Pedrosa F."/>
            <person name="Chen W.-M."/>
            <person name="Poole P.S."/>
            <person name="Dixon R.A."/>
            <person name="James E.K."/>
        </authorList>
    </citation>
    <scope>NUCLEOTIDE SEQUENCE [LARGE SCALE GENOMIC DNA]</scope>
    <source>
        <strain evidence="1 2">ToN1</strain>
    </source>
</reference>
<name>A0ABX1MUU8_9RHOO</name>
<proteinExistence type="predicted"/>
<keyword evidence="2" id="KW-1185">Reference proteome</keyword>
<gene>
    <name evidence="1" type="ORF">GPA26_21285</name>
</gene>
<dbReference type="EMBL" id="WTVR01000060">
    <property type="protein sequence ID" value="NMF91000.1"/>
    <property type="molecule type" value="Genomic_DNA"/>
</dbReference>
<protein>
    <submittedName>
        <fullName evidence="1">Uncharacterized protein</fullName>
    </submittedName>
</protein>